<organism evidence="2 3">
    <name type="scientific">Pristionchus fissidentatus</name>
    <dbReference type="NCBI Taxonomy" id="1538716"/>
    <lineage>
        <taxon>Eukaryota</taxon>
        <taxon>Metazoa</taxon>
        <taxon>Ecdysozoa</taxon>
        <taxon>Nematoda</taxon>
        <taxon>Chromadorea</taxon>
        <taxon>Rhabditida</taxon>
        <taxon>Rhabditina</taxon>
        <taxon>Diplogasteromorpha</taxon>
        <taxon>Diplogasteroidea</taxon>
        <taxon>Neodiplogasteridae</taxon>
        <taxon>Pristionchus</taxon>
    </lineage>
</organism>
<evidence type="ECO:0000313" key="2">
    <source>
        <dbReference type="EMBL" id="GMT19547.1"/>
    </source>
</evidence>
<sequence>VMSFPLRIKRLRTRPDLYSNVKTSDGEIAQITTAHLPRVILSICGSTDGELCISGQGLKTVYAGSIGDTTYSYEHITSMTLSIFAEYRLYKKSCASADREFIRTITRSWREFEHYFSPCHRQPYFIARDNESHWWLHSFKKEKEPIKIDLSWWTFGYYLDLLKVVHKGYLIFFGNRANTKIEKKANLIYVEDHRLDTNCIVFTGEHLDCVYIALAVKPVILVFNPTELSLREIRYQWPIDGERADIRNVHEGSIIMQFMKESNQSLWTFDLPLSYWKERKSLEDNCSAIEKKLEQATKKIAEMATLDEKNAKRVKIVEAKNSKIRLDAVKAEKDNKKRIDELKRSNTQLVESGDAAKYRAISAEAENNRIVQEKNRSIENSNRLLAEKDRRLAEMERRLARNPDIPTVITAELAAEAISERAMAE</sequence>
<dbReference type="Proteomes" id="UP001432322">
    <property type="component" value="Unassembled WGS sequence"/>
</dbReference>
<name>A0AAV5VLG1_9BILA</name>
<protein>
    <submittedName>
        <fullName evidence="2">Uncharacterized protein</fullName>
    </submittedName>
</protein>
<keyword evidence="1" id="KW-0175">Coiled coil</keyword>
<gene>
    <name evidence="2" type="ORF">PFISCL1PPCAC_10844</name>
</gene>
<evidence type="ECO:0000256" key="1">
    <source>
        <dbReference type="SAM" id="Coils"/>
    </source>
</evidence>
<feature type="coiled-coil region" evidence="1">
    <location>
        <begin position="371"/>
        <end position="398"/>
    </location>
</feature>
<dbReference type="AlphaFoldDB" id="A0AAV5VLG1"/>
<feature type="non-terminal residue" evidence="2">
    <location>
        <position position="425"/>
    </location>
</feature>
<dbReference type="EMBL" id="BTSY01000003">
    <property type="protein sequence ID" value="GMT19547.1"/>
    <property type="molecule type" value="Genomic_DNA"/>
</dbReference>
<accession>A0AAV5VLG1</accession>
<feature type="non-terminal residue" evidence="2">
    <location>
        <position position="1"/>
    </location>
</feature>
<evidence type="ECO:0000313" key="3">
    <source>
        <dbReference type="Proteomes" id="UP001432322"/>
    </source>
</evidence>
<proteinExistence type="predicted"/>
<reference evidence="2" key="1">
    <citation type="submission" date="2023-10" db="EMBL/GenBank/DDBJ databases">
        <title>Genome assembly of Pristionchus species.</title>
        <authorList>
            <person name="Yoshida K."/>
            <person name="Sommer R.J."/>
        </authorList>
    </citation>
    <scope>NUCLEOTIDE SEQUENCE</scope>
    <source>
        <strain evidence="2">RS5133</strain>
    </source>
</reference>
<keyword evidence="3" id="KW-1185">Reference proteome</keyword>
<comment type="caution">
    <text evidence="2">The sequence shown here is derived from an EMBL/GenBank/DDBJ whole genome shotgun (WGS) entry which is preliminary data.</text>
</comment>
<feature type="coiled-coil region" evidence="1">
    <location>
        <begin position="279"/>
        <end position="306"/>
    </location>
</feature>